<evidence type="ECO:0000313" key="1">
    <source>
        <dbReference type="EMBL" id="JAH50999.1"/>
    </source>
</evidence>
<proteinExistence type="predicted"/>
<sequence length="38" mass="4437">MSERLQLHFTCINCCPWTLQQHSEKTELEALVDFINTG</sequence>
<organism evidence="1">
    <name type="scientific">Anguilla anguilla</name>
    <name type="common">European freshwater eel</name>
    <name type="synonym">Muraena anguilla</name>
    <dbReference type="NCBI Taxonomy" id="7936"/>
    <lineage>
        <taxon>Eukaryota</taxon>
        <taxon>Metazoa</taxon>
        <taxon>Chordata</taxon>
        <taxon>Craniata</taxon>
        <taxon>Vertebrata</taxon>
        <taxon>Euteleostomi</taxon>
        <taxon>Actinopterygii</taxon>
        <taxon>Neopterygii</taxon>
        <taxon>Teleostei</taxon>
        <taxon>Anguilliformes</taxon>
        <taxon>Anguillidae</taxon>
        <taxon>Anguilla</taxon>
    </lineage>
</organism>
<accession>A0A0E9TBC4</accession>
<reference evidence="1" key="2">
    <citation type="journal article" date="2015" name="Fish Shellfish Immunol.">
        <title>Early steps in the European eel (Anguilla anguilla)-Vibrio vulnificus interaction in the gills: Role of the RtxA13 toxin.</title>
        <authorList>
            <person name="Callol A."/>
            <person name="Pajuelo D."/>
            <person name="Ebbesson L."/>
            <person name="Teles M."/>
            <person name="MacKenzie S."/>
            <person name="Amaro C."/>
        </authorList>
    </citation>
    <scope>NUCLEOTIDE SEQUENCE</scope>
</reference>
<protein>
    <submittedName>
        <fullName evidence="1">Uncharacterized protein</fullName>
    </submittedName>
</protein>
<reference evidence="1" key="1">
    <citation type="submission" date="2014-11" db="EMBL/GenBank/DDBJ databases">
        <authorList>
            <person name="Amaro Gonzalez C."/>
        </authorList>
    </citation>
    <scope>NUCLEOTIDE SEQUENCE</scope>
</reference>
<name>A0A0E9TBC4_ANGAN</name>
<dbReference type="AlphaFoldDB" id="A0A0E9TBC4"/>
<dbReference type="EMBL" id="GBXM01057578">
    <property type="protein sequence ID" value="JAH50999.1"/>
    <property type="molecule type" value="Transcribed_RNA"/>
</dbReference>